<dbReference type="GO" id="GO:0003677">
    <property type="term" value="F:DNA binding"/>
    <property type="evidence" value="ECO:0007669"/>
    <property type="project" value="UniProtKB-UniRule"/>
</dbReference>
<feature type="DNA-binding region" description="H-T-H motif" evidence="4">
    <location>
        <begin position="31"/>
        <end position="50"/>
    </location>
</feature>
<dbReference type="PANTHER" id="PTHR47506">
    <property type="entry name" value="TRANSCRIPTIONAL REGULATORY PROTEIN"/>
    <property type="match status" value="1"/>
</dbReference>
<evidence type="ECO:0000259" key="5">
    <source>
        <dbReference type="PROSITE" id="PS50977"/>
    </source>
</evidence>
<dbReference type="PROSITE" id="PS50977">
    <property type="entry name" value="HTH_TETR_2"/>
    <property type="match status" value="1"/>
</dbReference>
<evidence type="ECO:0000313" key="7">
    <source>
        <dbReference type="Proteomes" id="UP000526184"/>
    </source>
</evidence>
<keyword evidence="3" id="KW-0804">Transcription</keyword>
<name>A0A7Z0PEX1_9FUSO</name>
<dbReference type="Proteomes" id="UP000526184">
    <property type="component" value="Unassembled WGS sequence"/>
</dbReference>
<protein>
    <submittedName>
        <fullName evidence="6">TetR/AcrR family transcriptional regulator</fullName>
    </submittedName>
</protein>
<gene>
    <name evidence="6" type="ORF">HP397_02915</name>
</gene>
<evidence type="ECO:0000313" key="6">
    <source>
        <dbReference type="EMBL" id="NYV27779.1"/>
    </source>
</evidence>
<dbReference type="SUPFAM" id="SSF48498">
    <property type="entry name" value="Tetracyclin repressor-like, C-terminal domain"/>
    <property type="match status" value="1"/>
</dbReference>
<dbReference type="PRINTS" id="PR00455">
    <property type="entry name" value="HTHTETR"/>
</dbReference>
<accession>A0A7Z0PEX1</accession>
<organism evidence="6 7">
    <name type="scientific">Streptobacillus felis</name>
    <dbReference type="NCBI Taxonomy" id="1384509"/>
    <lineage>
        <taxon>Bacteria</taxon>
        <taxon>Fusobacteriati</taxon>
        <taxon>Fusobacteriota</taxon>
        <taxon>Fusobacteriia</taxon>
        <taxon>Fusobacteriales</taxon>
        <taxon>Leptotrichiaceae</taxon>
        <taxon>Streptobacillus</taxon>
    </lineage>
</organism>
<evidence type="ECO:0000256" key="4">
    <source>
        <dbReference type="PROSITE-ProRule" id="PRU00335"/>
    </source>
</evidence>
<dbReference type="Pfam" id="PF00440">
    <property type="entry name" value="TetR_N"/>
    <property type="match status" value="1"/>
</dbReference>
<evidence type="ECO:0000256" key="2">
    <source>
        <dbReference type="ARBA" id="ARBA00023125"/>
    </source>
</evidence>
<reference evidence="6 7" key="1">
    <citation type="submission" date="2020-05" db="EMBL/GenBank/DDBJ databases">
        <title>Streptobacillus felis strain LHL191014123.</title>
        <authorList>
            <person name="Fawzy A."/>
            <person name="Rau J."/>
            <person name="Risse K."/>
            <person name="Schauerte N."/>
            <person name="Geiger C."/>
            <person name="Blom J."/>
            <person name="Imirzalioglu C."/>
            <person name="Falgenhauer J."/>
            <person name="Bach A."/>
            <person name="Herden C."/>
            <person name="Eisenberg T."/>
        </authorList>
    </citation>
    <scope>NUCLEOTIDE SEQUENCE [LARGE SCALE GENOMIC DNA]</scope>
    <source>
        <strain evidence="6 7">LHL191014123</strain>
    </source>
</reference>
<dbReference type="Gene3D" id="1.10.357.10">
    <property type="entry name" value="Tetracycline Repressor, domain 2"/>
    <property type="match status" value="2"/>
</dbReference>
<sequence>MEKKKTLQEKKNNVIIKSADLFFKKGYVNTGIQDILDVCNIPKGSFYYYFKSKDELLLHVIEYHRDNILELFEKNVDDLSIYKLKSFFSIFLNNIAIIEIEDEENDEIKVNEGNDFLFGNSLSHINKKKFYGGSPLGNLNSELSNLSDEINAKIVDAYFQIESRIYFFLETLSIVHNKYKSSFIDYYTYLLINNLEGTCLKLKRMRNQEPIEEFLKFFDILIDKMIND</sequence>
<evidence type="ECO:0000256" key="3">
    <source>
        <dbReference type="ARBA" id="ARBA00023163"/>
    </source>
</evidence>
<dbReference type="AlphaFoldDB" id="A0A7Z0PEX1"/>
<dbReference type="RefSeq" id="WP_180135800.1">
    <property type="nucleotide sequence ID" value="NZ_JABMKT010000011.1"/>
</dbReference>
<dbReference type="PANTHER" id="PTHR47506:SF3">
    <property type="entry name" value="HTH-TYPE TRANSCRIPTIONAL REGULATOR LMRA"/>
    <property type="match status" value="1"/>
</dbReference>
<dbReference type="InterPro" id="IPR001647">
    <property type="entry name" value="HTH_TetR"/>
</dbReference>
<feature type="domain" description="HTH tetR-type" evidence="5">
    <location>
        <begin position="8"/>
        <end position="68"/>
    </location>
</feature>
<proteinExistence type="predicted"/>
<keyword evidence="1" id="KW-0805">Transcription regulation</keyword>
<comment type="caution">
    <text evidence="6">The sequence shown here is derived from an EMBL/GenBank/DDBJ whole genome shotgun (WGS) entry which is preliminary data.</text>
</comment>
<keyword evidence="2 4" id="KW-0238">DNA-binding</keyword>
<dbReference type="EMBL" id="JABMKT010000011">
    <property type="protein sequence ID" value="NYV27779.1"/>
    <property type="molecule type" value="Genomic_DNA"/>
</dbReference>
<dbReference type="InterPro" id="IPR009057">
    <property type="entry name" value="Homeodomain-like_sf"/>
</dbReference>
<dbReference type="InterPro" id="IPR036271">
    <property type="entry name" value="Tet_transcr_reg_TetR-rel_C_sf"/>
</dbReference>
<evidence type="ECO:0000256" key="1">
    <source>
        <dbReference type="ARBA" id="ARBA00023015"/>
    </source>
</evidence>
<keyword evidence="7" id="KW-1185">Reference proteome</keyword>
<dbReference type="SUPFAM" id="SSF46689">
    <property type="entry name" value="Homeodomain-like"/>
    <property type="match status" value="1"/>
</dbReference>